<accession>A0A4U9U2P9</accession>
<evidence type="ECO:0000313" key="1">
    <source>
        <dbReference type="EMBL" id="VTR27076.1"/>
    </source>
</evidence>
<reference evidence="1" key="1">
    <citation type="submission" date="2019-05" db="EMBL/GenBank/DDBJ databases">
        <authorList>
            <consortium name="Pathogen Informatics"/>
        </authorList>
    </citation>
    <scope>NUCLEOTIDE SEQUENCE [LARGE SCALE GENOMIC DNA]</scope>
    <source>
        <strain evidence="1">NCTC12965</strain>
    </source>
</reference>
<proteinExistence type="predicted"/>
<organism evidence="1">
    <name type="scientific">Serratia fonticola</name>
    <dbReference type="NCBI Taxonomy" id="47917"/>
    <lineage>
        <taxon>Bacteria</taxon>
        <taxon>Pseudomonadati</taxon>
        <taxon>Pseudomonadota</taxon>
        <taxon>Gammaproteobacteria</taxon>
        <taxon>Enterobacterales</taxon>
        <taxon>Yersiniaceae</taxon>
        <taxon>Serratia</taxon>
    </lineage>
</organism>
<dbReference type="EMBL" id="CABEEZ010000048">
    <property type="protein sequence ID" value="VTR27076.1"/>
    <property type="molecule type" value="Genomic_DNA"/>
</dbReference>
<name>A0A4U9U2P9_SERFO</name>
<protein>
    <submittedName>
        <fullName evidence="1">Uncharacterized protein</fullName>
    </submittedName>
</protein>
<sequence length="55" mass="6199">MKRVIERDDLVLFSVATIQRMFSRQLQRGLVGFRAGVTEKYLVGKGGINQLFGQA</sequence>
<gene>
    <name evidence="1" type="ORF">NCTC12965_02470</name>
</gene>
<dbReference type="AlphaFoldDB" id="A0A4U9U2P9"/>